<keyword evidence="2" id="KW-0808">Transferase</keyword>
<reference evidence="4" key="1">
    <citation type="submission" date="2020-08" db="EMBL/GenBank/DDBJ databases">
        <title>Genome public.</title>
        <authorList>
            <person name="Liu C."/>
            <person name="Sun Q."/>
        </authorList>
    </citation>
    <scope>NUCLEOTIDE SEQUENCE</scope>
    <source>
        <strain evidence="4">H8</strain>
    </source>
</reference>
<name>A0A926HYH7_9FIRM</name>
<keyword evidence="5" id="KW-1185">Reference proteome</keyword>
<evidence type="ECO:0000259" key="3">
    <source>
        <dbReference type="Pfam" id="PF00535"/>
    </source>
</evidence>
<gene>
    <name evidence="4" type="ORF">H8698_02325</name>
</gene>
<dbReference type="AlphaFoldDB" id="A0A926HYH7"/>
<dbReference type="RefSeq" id="WP_249311008.1">
    <property type="nucleotide sequence ID" value="NZ_JACRSU010000001.1"/>
</dbReference>
<comment type="caution">
    <text evidence="4">The sequence shown here is derived from an EMBL/GenBank/DDBJ whole genome shotgun (WGS) entry which is preliminary data.</text>
</comment>
<dbReference type="Pfam" id="PF00535">
    <property type="entry name" value="Glycos_transf_2"/>
    <property type="match status" value="1"/>
</dbReference>
<feature type="domain" description="Glycosyltransferase 2-like" evidence="3">
    <location>
        <begin position="7"/>
        <end position="177"/>
    </location>
</feature>
<dbReference type="InterPro" id="IPR001173">
    <property type="entry name" value="Glyco_trans_2-like"/>
</dbReference>
<dbReference type="Proteomes" id="UP000611762">
    <property type="component" value="Unassembled WGS sequence"/>
</dbReference>
<evidence type="ECO:0000313" key="5">
    <source>
        <dbReference type="Proteomes" id="UP000611762"/>
    </source>
</evidence>
<dbReference type="PANTHER" id="PTHR22916">
    <property type="entry name" value="GLYCOSYLTRANSFERASE"/>
    <property type="match status" value="1"/>
</dbReference>
<dbReference type="InterPro" id="IPR029044">
    <property type="entry name" value="Nucleotide-diphossugar_trans"/>
</dbReference>
<proteinExistence type="predicted"/>
<organism evidence="4 5">
    <name type="scientific">Congzhengia minquanensis</name>
    <dbReference type="NCBI Taxonomy" id="2763657"/>
    <lineage>
        <taxon>Bacteria</taxon>
        <taxon>Bacillati</taxon>
        <taxon>Bacillota</taxon>
        <taxon>Clostridia</taxon>
        <taxon>Eubacteriales</taxon>
        <taxon>Oscillospiraceae</taxon>
        <taxon>Congzhengia</taxon>
    </lineage>
</organism>
<dbReference type="EMBL" id="JACRSU010000001">
    <property type="protein sequence ID" value="MBC8539811.1"/>
    <property type="molecule type" value="Genomic_DNA"/>
</dbReference>
<accession>A0A926HYH7</accession>
<evidence type="ECO:0000256" key="2">
    <source>
        <dbReference type="ARBA" id="ARBA00022679"/>
    </source>
</evidence>
<dbReference type="CDD" id="cd00761">
    <property type="entry name" value="Glyco_tranf_GTA_type"/>
    <property type="match status" value="1"/>
</dbReference>
<keyword evidence="1" id="KW-0328">Glycosyltransferase</keyword>
<dbReference type="SUPFAM" id="SSF53448">
    <property type="entry name" value="Nucleotide-diphospho-sugar transferases"/>
    <property type="match status" value="1"/>
</dbReference>
<dbReference type="Gene3D" id="3.90.550.10">
    <property type="entry name" value="Spore Coat Polysaccharide Biosynthesis Protein SpsA, Chain A"/>
    <property type="match status" value="1"/>
</dbReference>
<sequence>MKQPAVTIIVAVYQAEKTIDRCLNSILNQTFSDWQAILVNDASSDGSLERLLSYAEHDRRFMVVSNDNNLGVAAARNRALDLAGGDYVAFLDADDWWDCDMLSTLLDCAQRYGAEIVQCKYQYNYANGGGYVPGSIFKLFTMLERKQFYKIYWRMMTGMKMNHVCMKLIKRDLVKDLRFDTKLKTGEDLAFCIRLIPKAARYVYIPAPMYHYYREKGNLTGSSLSFREKWNANRYISSMMIDNLKNWEMKNPFFVVVAWFRPYLLTVSKLFRTLKDTVYSKGVQGVEGNAQK</sequence>
<dbReference type="PANTHER" id="PTHR22916:SF51">
    <property type="entry name" value="GLYCOSYLTRANSFERASE EPSH-RELATED"/>
    <property type="match status" value="1"/>
</dbReference>
<evidence type="ECO:0000256" key="1">
    <source>
        <dbReference type="ARBA" id="ARBA00022676"/>
    </source>
</evidence>
<protein>
    <submittedName>
        <fullName evidence="4">Glycosyltransferase family 2 protein</fullName>
    </submittedName>
</protein>
<dbReference type="GO" id="GO:0016757">
    <property type="term" value="F:glycosyltransferase activity"/>
    <property type="evidence" value="ECO:0007669"/>
    <property type="project" value="UniProtKB-KW"/>
</dbReference>
<evidence type="ECO:0000313" key="4">
    <source>
        <dbReference type="EMBL" id="MBC8539811.1"/>
    </source>
</evidence>